<dbReference type="PROSITE" id="PS50217">
    <property type="entry name" value="BZIP"/>
    <property type="match status" value="1"/>
</dbReference>
<name>K1QRF0_MAGGI</name>
<evidence type="ECO:0000256" key="1">
    <source>
        <dbReference type="SAM" id="MobiDB-lite"/>
    </source>
</evidence>
<evidence type="ECO:0000313" key="2">
    <source>
        <dbReference type="EMBL" id="EKC24061.1"/>
    </source>
</evidence>
<proteinExistence type="predicted"/>
<feature type="region of interest" description="Disordered" evidence="1">
    <location>
        <begin position="187"/>
        <end position="236"/>
    </location>
</feature>
<feature type="compositionally biased region" description="Basic and acidic residues" evidence="1">
    <location>
        <begin position="287"/>
        <end position="297"/>
    </location>
</feature>
<reference evidence="2" key="1">
    <citation type="journal article" date="2012" name="Nature">
        <title>The oyster genome reveals stress adaptation and complexity of shell formation.</title>
        <authorList>
            <person name="Zhang G."/>
            <person name="Fang X."/>
            <person name="Guo X."/>
            <person name="Li L."/>
            <person name="Luo R."/>
            <person name="Xu F."/>
            <person name="Yang P."/>
            <person name="Zhang L."/>
            <person name="Wang X."/>
            <person name="Qi H."/>
            <person name="Xiong Z."/>
            <person name="Que H."/>
            <person name="Xie Y."/>
            <person name="Holland P.W."/>
            <person name="Paps J."/>
            <person name="Zhu Y."/>
            <person name="Wu F."/>
            <person name="Chen Y."/>
            <person name="Wang J."/>
            <person name="Peng C."/>
            <person name="Meng J."/>
            <person name="Yang L."/>
            <person name="Liu J."/>
            <person name="Wen B."/>
            <person name="Zhang N."/>
            <person name="Huang Z."/>
            <person name="Zhu Q."/>
            <person name="Feng Y."/>
            <person name="Mount A."/>
            <person name="Hedgecock D."/>
            <person name="Xu Z."/>
            <person name="Liu Y."/>
            <person name="Domazet-Loso T."/>
            <person name="Du Y."/>
            <person name="Sun X."/>
            <person name="Zhang S."/>
            <person name="Liu B."/>
            <person name="Cheng P."/>
            <person name="Jiang X."/>
            <person name="Li J."/>
            <person name="Fan D."/>
            <person name="Wang W."/>
            <person name="Fu W."/>
            <person name="Wang T."/>
            <person name="Wang B."/>
            <person name="Zhang J."/>
            <person name="Peng Z."/>
            <person name="Li Y."/>
            <person name="Li N."/>
            <person name="Wang J."/>
            <person name="Chen M."/>
            <person name="He Y."/>
            <person name="Tan F."/>
            <person name="Song X."/>
            <person name="Zheng Q."/>
            <person name="Huang R."/>
            <person name="Yang H."/>
            <person name="Du X."/>
            <person name="Chen L."/>
            <person name="Yang M."/>
            <person name="Gaffney P.M."/>
            <person name="Wang S."/>
            <person name="Luo L."/>
            <person name="She Z."/>
            <person name="Ming Y."/>
            <person name="Huang W."/>
            <person name="Zhang S."/>
            <person name="Huang B."/>
            <person name="Zhang Y."/>
            <person name="Qu T."/>
            <person name="Ni P."/>
            <person name="Miao G."/>
            <person name="Wang J."/>
            <person name="Wang Q."/>
            <person name="Steinberg C.E."/>
            <person name="Wang H."/>
            <person name="Li N."/>
            <person name="Qian L."/>
            <person name="Zhang G."/>
            <person name="Li Y."/>
            <person name="Yang H."/>
            <person name="Liu X."/>
            <person name="Wang J."/>
            <person name="Yin Y."/>
            <person name="Wang J."/>
        </authorList>
    </citation>
    <scope>NUCLEOTIDE SEQUENCE [LARGE SCALE GENOMIC DNA]</scope>
    <source>
        <strain evidence="2">05x7-T-G4-1.051#20</strain>
    </source>
</reference>
<feature type="compositionally biased region" description="Low complexity" evidence="1">
    <location>
        <begin position="187"/>
        <end position="199"/>
    </location>
</feature>
<protein>
    <submittedName>
        <fullName evidence="2">CCAAT/enhancer-binding protein delta</fullName>
    </submittedName>
</protein>
<dbReference type="Gene3D" id="1.20.5.170">
    <property type="match status" value="1"/>
</dbReference>
<sequence length="303" mass="33336">MTRDSPSDVFPDDFLHQLDQGTNGSLSFSSPVAYTGSFRTESGEGISGETDRLANSFEVERLLIGISESNEPTFNANQTDSALPEDLASVSLMQTDTPFSRGPVVCGASLSAPFSSLPNNTFDYTTTNALDSVFSVPTTTDSLVLDLLTHGQYRSQVVTAPLSRQDSLIESLPSNTSQLSEQFSSLEQVSDSSSNSFSDHPNYTQTSHSKKALELPPPGRPGRKPGPNCNRSYKRRVVPKDTEEYLIKRAKNNIAIRKCREKAKKKQEEMDDKMRQLENENSALRQQVDDLKAEVSRLKGGSK</sequence>
<dbReference type="HOGENOM" id="CLU_919040_0_0_1"/>
<dbReference type="GO" id="GO:0006351">
    <property type="term" value="P:DNA-templated transcription"/>
    <property type="evidence" value="ECO:0007669"/>
    <property type="project" value="InterPro"/>
</dbReference>
<dbReference type="CDD" id="cd14693">
    <property type="entry name" value="bZIP_CEBP"/>
    <property type="match status" value="1"/>
</dbReference>
<accession>K1QRF0</accession>
<dbReference type="GO" id="GO:0000981">
    <property type="term" value="F:DNA-binding transcription factor activity, RNA polymerase II-specific"/>
    <property type="evidence" value="ECO:0007669"/>
    <property type="project" value="TreeGrafter"/>
</dbReference>
<dbReference type="GO" id="GO:0000978">
    <property type="term" value="F:RNA polymerase II cis-regulatory region sequence-specific DNA binding"/>
    <property type="evidence" value="ECO:0007669"/>
    <property type="project" value="TreeGrafter"/>
</dbReference>
<gene>
    <name evidence="2" type="ORF">CGI_10026302</name>
</gene>
<dbReference type="InterPro" id="IPR004827">
    <property type="entry name" value="bZIP"/>
</dbReference>
<dbReference type="EMBL" id="JH818180">
    <property type="protein sequence ID" value="EKC24061.1"/>
    <property type="molecule type" value="Genomic_DNA"/>
</dbReference>
<feature type="region of interest" description="Disordered" evidence="1">
    <location>
        <begin position="261"/>
        <end position="303"/>
    </location>
</feature>
<dbReference type="InParanoid" id="K1QRF0"/>
<organism evidence="2">
    <name type="scientific">Magallana gigas</name>
    <name type="common">Pacific oyster</name>
    <name type="synonym">Crassostrea gigas</name>
    <dbReference type="NCBI Taxonomy" id="29159"/>
    <lineage>
        <taxon>Eukaryota</taxon>
        <taxon>Metazoa</taxon>
        <taxon>Spiralia</taxon>
        <taxon>Lophotrochozoa</taxon>
        <taxon>Mollusca</taxon>
        <taxon>Bivalvia</taxon>
        <taxon>Autobranchia</taxon>
        <taxon>Pteriomorphia</taxon>
        <taxon>Ostreida</taxon>
        <taxon>Ostreoidea</taxon>
        <taxon>Ostreidae</taxon>
        <taxon>Magallana</taxon>
    </lineage>
</organism>
<feature type="compositionally biased region" description="Basic and acidic residues" evidence="1">
    <location>
        <begin position="266"/>
        <end position="278"/>
    </location>
</feature>
<dbReference type="InterPro" id="IPR046347">
    <property type="entry name" value="bZIP_sf"/>
</dbReference>
<dbReference type="PANTHER" id="PTHR23334:SF20">
    <property type="entry name" value="BASIC LEUCINE ZIPPER 24"/>
    <property type="match status" value="1"/>
</dbReference>
<dbReference type="Pfam" id="PF07716">
    <property type="entry name" value="bZIP_2"/>
    <property type="match status" value="1"/>
</dbReference>
<dbReference type="SUPFAM" id="SSF57959">
    <property type="entry name" value="Leucine zipper domain"/>
    <property type="match status" value="1"/>
</dbReference>
<dbReference type="AlphaFoldDB" id="K1QRF0"/>
<dbReference type="SMART" id="SM00338">
    <property type="entry name" value="BRLZ"/>
    <property type="match status" value="1"/>
</dbReference>
<dbReference type="InterPro" id="IPR031106">
    <property type="entry name" value="C/EBP"/>
</dbReference>
<dbReference type="PANTHER" id="PTHR23334">
    <property type="entry name" value="CCAAT/ENHANCER BINDING PROTEIN"/>
    <property type="match status" value="1"/>
</dbReference>